<sequence length="248" mass="27287">MVEEMYANIQKAPASTKEAQAVPGATSRRLRKQVVLNEDGSVRWKIVPEDTPEVPSMHESDERCTMGSWPYIVVGHDMGLRRWVRRRPGGWALEDATKPLEVLPPFDLEVVDRTLAPWPSPVPSPVPSDDGKVGGELEGSEVAAGDLNTTTEASKEGDDTPSDKVKLEESDGSQAPMTVVDLSSSEEEKDLAPRILEQVSSLLESYLKPDDFKKYEFISVDHPDIKKSIELPTTIYTLLSNGVNGDLT</sequence>
<feature type="region of interest" description="Disordered" evidence="1">
    <location>
        <begin position="116"/>
        <end position="189"/>
    </location>
</feature>
<name>A0AAE0F0T5_9CHLO</name>
<proteinExistence type="predicted"/>
<protein>
    <submittedName>
        <fullName evidence="2">Uncharacterized protein</fullName>
    </submittedName>
</protein>
<dbReference type="AlphaFoldDB" id="A0AAE0F0T5"/>
<organism evidence="2 3">
    <name type="scientific">Cymbomonas tetramitiformis</name>
    <dbReference type="NCBI Taxonomy" id="36881"/>
    <lineage>
        <taxon>Eukaryota</taxon>
        <taxon>Viridiplantae</taxon>
        <taxon>Chlorophyta</taxon>
        <taxon>Pyramimonadophyceae</taxon>
        <taxon>Pyramimonadales</taxon>
        <taxon>Pyramimonadaceae</taxon>
        <taxon>Cymbomonas</taxon>
    </lineage>
</organism>
<evidence type="ECO:0000313" key="3">
    <source>
        <dbReference type="Proteomes" id="UP001190700"/>
    </source>
</evidence>
<evidence type="ECO:0000256" key="1">
    <source>
        <dbReference type="SAM" id="MobiDB-lite"/>
    </source>
</evidence>
<reference evidence="2 3" key="1">
    <citation type="journal article" date="2015" name="Genome Biol. Evol.">
        <title>Comparative Genomics of a Bacterivorous Green Alga Reveals Evolutionary Causalities and Consequences of Phago-Mixotrophic Mode of Nutrition.</title>
        <authorList>
            <person name="Burns J.A."/>
            <person name="Paasch A."/>
            <person name="Narechania A."/>
            <person name="Kim E."/>
        </authorList>
    </citation>
    <scope>NUCLEOTIDE SEQUENCE [LARGE SCALE GENOMIC DNA]</scope>
    <source>
        <strain evidence="2 3">PLY_AMNH</strain>
    </source>
</reference>
<dbReference type="Proteomes" id="UP001190700">
    <property type="component" value="Unassembled WGS sequence"/>
</dbReference>
<dbReference type="EMBL" id="LGRX02029072">
    <property type="protein sequence ID" value="KAK3247314.1"/>
    <property type="molecule type" value="Genomic_DNA"/>
</dbReference>
<accession>A0AAE0F0T5</accession>
<keyword evidence="3" id="KW-1185">Reference proteome</keyword>
<evidence type="ECO:0000313" key="2">
    <source>
        <dbReference type="EMBL" id="KAK3247314.1"/>
    </source>
</evidence>
<comment type="caution">
    <text evidence="2">The sequence shown here is derived from an EMBL/GenBank/DDBJ whole genome shotgun (WGS) entry which is preliminary data.</text>
</comment>
<gene>
    <name evidence="2" type="ORF">CYMTET_43186</name>
</gene>
<feature type="compositionally biased region" description="Basic and acidic residues" evidence="1">
    <location>
        <begin position="153"/>
        <end position="169"/>
    </location>
</feature>